<evidence type="ECO:0000313" key="16">
    <source>
        <dbReference type="Proteomes" id="UP001562425"/>
    </source>
</evidence>
<dbReference type="GO" id="GO:0050660">
    <property type="term" value="F:flavin adenine dinucleotide binding"/>
    <property type="evidence" value="ECO:0007669"/>
    <property type="project" value="UniProtKB-UniRule"/>
</dbReference>
<dbReference type="GO" id="GO:0006569">
    <property type="term" value="P:L-tryptophan catabolic process"/>
    <property type="evidence" value="ECO:0007669"/>
    <property type="project" value="UniProtKB-UniRule"/>
</dbReference>
<evidence type="ECO:0000256" key="10">
    <source>
        <dbReference type="ARBA" id="ARBA00023128"/>
    </source>
</evidence>
<dbReference type="AlphaFoldDB" id="A0ABD1CE79"/>
<evidence type="ECO:0000256" key="4">
    <source>
        <dbReference type="ARBA" id="ARBA00022692"/>
    </source>
</evidence>
<feature type="transmembrane region" description="Helical" evidence="13">
    <location>
        <begin position="489"/>
        <end position="508"/>
    </location>
</feature>
<accession>A0ABD1CE79</accession>
<dbReference type="GO" id="GO:0031966">
    <property type="term" value="C:mitochondrial membrane"/>
    <property type="evidence" value="ECO:0007669"/>
    <property type="project" value="UniProtKB-UniRule"/>
</dbReference>
<evidence type="ECO:0000256" key="7">
    <source>
        <dbReference type="ARBA" id="ARBA00022989"/>
    </source>
</evidence>
<keyword evidence="16" id="KW-1185">Reference proteome</keyword>
<sequence length="527" mass="60254">MSRRFKSRTTGKPAWNAFYIIEAIILGGVDVRTFPLAKRSALCTKFANTLNLPLYHLSPTRSARFRIFGPKWHDLSERRVGSLLALHLGKKGHEVDLFEYREDIRTAELVVGRSINLALSARGRKALAEVGLEEALLSHGIPMSGRMLHDLKGNCKVVPYDANTNQCIYSVGRKHLNEVLLNAAEKYPNIHLHFNHKLQQANLDEGSLRFVDPLTKETTEKQADLIVGCDGAYSAVRKEVIKRPGYDFSQTYIEHGYLELCIPPTKDGHFAMPHNFLHIWPRGKFMMIALPNQDRTWTVTLFMPFTNFYSIKCESDLLAFFRQHFPDAIDLIGRERLIKDFFKIAPQTLVMIKCKPYNVGGKALIIGDAAHAMVPFYGQGMNAGFEDCTVLSQLFNKHGSDVDQILKEFSETRWEDAHAICDLAMYNYIEMRDLVTKRSYLLRKKLDELLFWLMPNTWVPLYNSVSFSHMRYSKCIANRKWQDKILTRVLYCSSVAAVGAAGIFAYRFSSTAQFEQLSSAVLKWIKF</sequence>
<keyword evidence="3 12" id="KW-0662">Pyridine nucleotide biosynthesis</keyword>
<gene>
    <name evidence="15" type="ORF">pipiens_017937</name>
</gene>
<evidence type="ECO:0000256" key="8">
    <source>
        <dbReference type="ARBA" id="ARBA00023002"/>
    </source>
</evidence>
<dbReference type="PANTHER" id="PTHR46028:SF2">
    <property type="entry name" value="KYNURENINE 3-MONOOXYGENASE"/>
    <property type="match status" value="1"/>
</dbReference>
<dbReference type="GO" id="GO:0004502">
    <property type="term" value="F:kynurenine 3-monooxygenase activity"/>
    <property type="evidence" value="ECO:0007669"/>
    <property type="project" value="UniProtKB-UniRule"/>
</dbReference>
<comment type="catalytic activity">
    <reaction evidence="11 12">
        <text>L-kynurenine + NADPH + O2 + H(+) = 3-hydroxy-L-kynurenine + NADP(+) + H2O</text>
        <dbReference type="Rhea" id="RHEA:20545"/>
        <dbReference type="ChEBI" id="CHEBI:15377"/>
        <dbReference type="ChEBI" id="CHEBI:15378"/>
        <dbReference type="ChEBI" id="CHEBI:15379"/>
        <dbReference type="ChEBI" id="CHEBI:57783"/>
        <dbReference type="ChEBI" id="CHEBI:57959"/>
        <dbReference type="ChEBI" id="CHEBI:58125"/>
        <dbReference type="ChEBI" id="CHEBI:58349"/>
        <dbReference type="EC" id="1.14.13.9"/>
    </reaction>
</comment>
<comment type="subcellular location">
    <subcellularLocation>
        <location evidence="12">Mitochondrion</location>
    </subcellularLocation>
    <subcellularLocation>
        <location evidence="12">Membrane</location>
        <topology evidence="12">Multi-pass membrane protein</topology>
    </subcellularLocation>
</comment>
<evidence type="ECO:0000256" key="2">
    <source>
        <dbReference type="ARBA" id="ARBA00022630"/>
    </source>
</evidence>
<keyword evidence="4 13" id="KW-0812">Transmembrane</keyword>
<dbReference type="Gene3D" id="3.50.50.60">
    <property type="entry name" value="FAD/NAD(P)-binding domain"/>
    <property type="match status" value="1"/>
</dbReference>
<protein>
    <recommendedName>
        <fullName evidence="12">Kynurenine 3-monooxygenase</fullName>
        <ecNumber evidence="12">1.14.13.9</ecNumber>
    </recommendedName>
    <alternativeName>
        <fullName evidence="12">Kynurenine 3-hydroxylase</fullName>
    </alternativeName>
</protein>
<dbReference type="PANTHER" id="PTHR46028">
    <property type="entry name" value="KYNURENINE 3-MONOOXYGENASE"/>
    <property type="match status" value="1"/>
</dbReference>
<comment type="similarity">
    <text evidence="12">Belongs to the aromatic-ring hydroxylase family. KMO subfamily.</text>
</comment>
<keyword evidence="12 13" id="KW-0472">Membrane</keyword>
<comment type="pathway">
    <text evidence="12">Cofactor biosynthesis; NAD(+) biosynthesis; quinolinate from L-kynurenine: step 1/3.</text>
</comment>
<dbReference type="PRINTS" id="PR00420">
    <property type="entry name" value="RNGMNOXGNASE"/>
</dbReference>
<comment type="caution">
    <text evidence="15">The sequence shown here is derived from an EMBL/GenBank/DDBJ whole genome shotgun (WGS) entry which is preliminary data.</text>
</comment>
<evidence type="ECO:0000256" key="3">
    <source>
        <dbReference type="ARBA" id="ARBA00022642"/>
    </source>
</evidence>
<keyword evidence="2 12" id="KW-0285">Flavoprotein</keyword>
<evidence type="ECO:0000256" key="5">
    <source>
        <dbReference type="ARBA" id="ARBA00022827"/>
    </source>
</evidence>
<evidence type="ECO:0000256" key="11">
    <source>
        <dbReference type="ARBA" id="ARBA00047818"/>
    </source>
</evidence>
<dbReference type="GO" id="GO:0043420">
    <property type="term" value="P:anthranilate metabolic process"/>
    <property type="evidence" value="ECO:0007669"/>
    <property type="project" value="UniProtKB-UniRule"/>
</dbReference>
<evidence type="ECO:0000256" key="1">
    <source>
        <dbReference type="ARBA" id="ARBA00001974"/>
    </source>
</evidence>
<name>A0ABD1CE79_CULPP</name>
<keyword evidence="10 12" id="KW-0496">Mitochondrion</keyword>
<dbReference type="InterPro" id="IPR027545">
    <property type="entry name" value="Kynurenine_monooxygenase"/>
</dbReference>
<evidence type="ECO:0000256" key="12">
    <source>
        <dbReference type="HAMAP-Rule" id="MF_03018"/>
    </source>
</evidence>
<dbReference type="InterPro" id="IPR002938">
    <property type="entry name" value="FAD-bd"/>
</dbReference>
<dbReference type="GO" id="GO:0034354">
    <property type="term" value="P:'de novo' NAD+ biosynthetic process from L-tryptophan"/>
    <property type="evidence" value="ECO:0007669"/>
    <property type="project" value="UniProtKB-UniRule"/>
</dbReference>
<dbReference type="EC" id="1.14.13.9" evidence="12"/>
<reference evidence="15 16" key="1">
    <citation type="submission" date="2024-05" db="EMBL/GenBank/DDBJ databases">
        <title>Culex pipiens pipiens assembly and annotation.</title>
        <authorList>
            <person name="Alout H."/>
            <person name="Durand T."/>
        </authorList>
    </citation>
    <scope>NUCLEOTIDE SEQUENCE [LARGE SCALE GENOMIC DNA]</scope>
    <source>
        <strain evidence="15">HA-2024</strain>
        <tissue evidence="15">Whole body</tissue>
    </source>
</reference>
<comment type="function">
    <text evidence="12">Catalyzes the hydroxylation of L-kynurenine (L-Kyn) to form 3-hydroxy-L-kynurenine (L-3OHKyn). Required for synthesis of quinolinic acid.</text>
</comment>
<dbReference type="Proteomes" id="UP001562425">
    <property type="component" value="Unassembled WGS sequence"/>
</dbReference>
<dbReference type="SUPFAM" id="SSF51905">
    <property type="entry name" value="FAD/NAD(P)-binding domain"/>
    <property type="match status" value="1"/>
</dbReference>
<comment type="cofactor">
    <cofactor evidence="1 12">
        <name>FAD</name>
        <dbReference type="ChEBI" id="CHEBI:57692"/>
    </cofactor>
</comment>
<keyword evidence="8 12" id="KW-0560">Oxidoreductase</keyword>
<keyword evidence="5 12" id="KW-0274">FAD</keyword>
<keyword evidence="9 12" id="KW-0503">Monooxygenase</keyword>
<dbReference type="GO" id="GO:0019805">
    <property type="term" value="P:quinolinate biosynthetic process"/>
    <property type="evidence" value="ECO:0007669"/>
    <property type="project" value="UniProtKB-UniRule"/>
</dbReference>
<evidence type="ECO:0000256" key="13">
    <source>
        <dbReference type="SAM" id="Phobius"/>
    </source>
</evidence>
<evidence type="ECO:0000313" key="15">
    <source>
        <dbReference type="EMBL" id="KAL1374690.1"/>
    </source>
</evidence>
<dbReference type="InterPro" id="IPR036188">
    <property type="entry name" value="FAD/NAD-bd_sf"/>
</dbReference>
<organism evidence="15 16">
    <name type="scientific">Culex pipiens pipiens</name>
    <name type="common">Northern house mosquito</name>
    <dbReference type="NCBI Taxonomy" id="38569"/>
    <lineage>
        <taxon>Eukaryota</taxon>
        <taxon>Metazoa</taxon>
        <taxon>Ecdysozoa</taxon>
        <taxon>Arthropoda</taxon>
        <taxon>Hexapoda</taxon>
        <taxon>Insecta</taxon>
        <taxon>Pterygota</taxon>
        <taxon>Neoptera</taxon>
        <taxon>Endopterygota</taxon>
        <taxon>Diptera</taxon>
        <taxon>Nematocera</taxon>
        <taxon>Culicoidea</taxon>
        <taxon>Culicidae</taxon>
        <taxon>Culicinae</taxon>
        <taxon>Culicini</taxon>
        <taxon>Culex</taxon>
        <taxon>Culex</taxon>
    </lineage>
</organism>
<evidence type="ECO:0000259" key="14">
    <source>
        <dbReference type="Pfam" id="PF01494"/>
    </source>
</evidence>
<dbReference type="Pfam" id="PF01494">
    <property type="entry name" value="FAD_binding_3"/>
    <property type="match status" value="1"/>
</dbReference>
<proteinExistence type="inferred from homology"/>
<evidence type="ECO:0000256" key="6">
    <source>
        <dbReference type="ARBA" id="ARBA00022857"/>
    </source>
</evidence>
<dbReference type="EMBL" id="JBEHCU010013117">
    <property type="protein sequence ID" value="KAL1374690.1"/>
    <property type="molecule type" value="Genomic_DNA"/>
</dbReference>
<evidence type="ECO:0000256" key="9">
    <source>
        <dbReference type="ARBA" id="ARBA00023033"/>
    </source>
</evidence>
<dbReference type="HAMAP" id="MF_01971">
    <property type="entry name" value="Kynurenine_monooxygenase"/>
    <property type="match status" value="1"/>
</dbReference>
<feature type="domain" description="FAD-binding" evidence="14">
    <location>
        <begin position="81"/>
        <end position="421"/>
    </location>
</feature>
<keyword evidence="6 12" id="KW-0521">NADP</keyword>
<dbReference type="FunFam" id="3.50.50.60:FF:000129">
    <property type="entry name" value="Kynurenine 3-monooxygenase"/>
    <property type="match status" value="1"/>
</dbReference>
<keyword evidence="7 13" id="KW-1133">Transmembrane helix</keyword>